<protein>
    <recommendedName>
        <fullName evidence="1">Programmed cell death protein 2 C-terminal domain-containing protein</fullName>
    </recommendedName>
</protein>
<dbReference type="AlphaFoldDB" id="G0UVC6"/>
<dbReference type="VEuPathDB" id="TriTrypDB:TcIL3000_10_1000"/>
<dbReference type="EMBL" id="HE575323">
    <property type="protein sequence ID" value="CCC93341.1"/>
    <property type="molecule type" value="Genomic_DNA"/>
</dbReference>
<dbReference type="InterPro" id="IPR052815">
    <property type="entry name" value="PDCD2-like_regulator"/>
</dbReference>
<dbReference type="PANTHER" id="PTHR46421">
    <property type="entry name" value="PROGRAMMED CELL DEATH PROTEIN 2-LIKE"/>
    <property type="match status" value="1"/>
</dbReference>
<dbReference type="InterPro" id="IPR007320">
    <property type="entry name" value="PDCD2_C"/>
</dbReference>
<evidence type="ECO:0000259" key="1">
    <source>
        <dbReference type="Pfam" id="PF04194"/>
    </source>
</evidence>
<dbReference type="PANTHER" id="PTHR46421:SF2">
    <property type="entry name" value="PROGRAMMED CELL DEATH PROTEIN 2 C-TERMINAL DOMAIN-CONTAINING PROTEIN"/>
    <property type="match status" value="1"/>
</dbReference>
<name>G0UVC6_TRYCI</name>
<sequence>MTGILLGVFDGYMSLERNTFTSETKIGGSPTYLSSLSNAHRSLIQEWTTCGVCGRPMFLVLQAFSPLPRSPASHHRMMYIFCCNSDACAHQPSSSWCAFTFQVDNADEEVLSDTNSDIIQTEPIAASALPSFTFPPCYVDIVTEPKKEVVVPTDLEAEMIRVAEENAKNPDLMENDIRELERTIDLNDKPSDYEFDKFRRRLSREPCQVIRYYERSSSTDGGTASSPVASPPLFMRPRKVKNIRIPPCSNCGAALIHELQVMPTTVYYLRVKEYMPQGALSGDDGVDWGSVTVFVCSKDCSRDYQGALLRKEYVFVEKAPEEQDELEEADGRVNLRTFIVGTK</sequence>
<dbReference type="Pfam" id="PF04194">
    <property type="entry name" value="PDCD2_C"/>
    <property type="match status" value="1"/>
</dbReference>
<dbReference type="GO" id="GO:0005737">
    <property type="term" value="C:cytoplasm"/>
    <property type="evidence" value="ECO:0007669"/>
    <property type="project" value="InterPro"/>
</dbReference>
<gene>
    <name evidence="2" type="ORF">TCIL3000_10_1000</name>
</gene>
<evidence type="ECO:0000313" key="2">
    <source>
        <dbReference type="EMBL" id="CCC93341.1"/>
    </source>
</evidence>
<proteinExistence type="predicted"/>
<organism evidence="2">
    <name type="scientific">Trypanosoma congolense (strain IL3000)</name>
    <dbReference type="NCBI Taxonomy" id="1068625"/>
    <lineage>
        <taxon>Eukaryota</taxon>
        <taxon>Discoba</taxon>
        <taxon>Euglenozoa</taxon>
        <taxon>Kinetoplastea</taxon>
        <taxon>Metakinetoplastina</taxon>
        <taxon>Trypanosomatida</taxon>
        <taxon>Trypanosomatidae</taxon>
        <taxon>Trypanosoma</taxon>
        <taxon>Nannomonas</taxon>
    </lineage>
</organism>
<accession>G0UVC6</accession>
<reference evidence="2" key="1">
    <citation type="journal article" date="2012" name="Proc. Natl. Acad. Sci. U.S.A.">
        <title>Antigenic diversity is generated by distinct evolutionary mechanisms in African trypanosome species.</title>
        <authorList>
            <person name="Jackson A.P."/>
            <person name="Berry A."/>
            <person name="Aslett M."/>
            <person name="Allison H.C."/>
            <person name="Burton P."/>
            <person name="Vavrova-Anderson J."/>
            <person name="Brown R."/>
            <person name="Browne H."/>
            <person name="Corton N."/>
            <person name="Hauser H."/>
            <person name="Gamble J."/>
            <person name="Gilderthorp R."/>
            <person name="Marcello L."/>
            <person name="McQuillan J."/>
            <person name="Otto T.D."/>
            <person name="Quail M.A."/>
            <person name="Sanders M.J."/>
            <person name="van Tonder A."/>
            <person name="Ginger M.L."/>
            <person name="Field M.C."/>
            <person name="Barry J.D."/>
            <person name="Hertz-Fowler C."/>
            <person name="Berriman M."/>
        </authorList>
    </citation>
    <scope>NUCLEOTIDE SEQUENCE</scope>
    <source>
        <strain evidence="2">IL3000</strain>
    </source>
</reference>
<feature type="domain" description="Programmed cell death protein 2 C-terminal" evidence="1">
    <location>
        <begin position="192"/>
        <end position="317"/>
    </location>
</feature>